<comment type="caution">
    <text evidence="2">The sequence shown here is derived from an EMBL/GenBank/DDBJ whole genome shotgun (WGS) entry which is preliminary data.</text>
</comment>
<name>A0ABS3LA62_9ENTE</name>
<dbReference type="EMBL" id="JAFREM010000016">
    <property type="protein sequence ID" value="MBO1306522.1"/>
    <property type="molecule type" value="Genomic_DNA"/>
</dbReference>
<reference evidence="2 3" key="1">
    <citation type="submission" date="2021-03" db="EMBL/GenBank/DDBJ databases">
        <title>Enterococcal diversity collection.</title>
        <authorList>
            <person name="Gilmore M.S."/>
            <person name="Schwartzman J."/>
            <person name="Van Tyne D."/>
            <person name="Martin M."/>
            <person name="Earl A.M."/>
            <person name="Manson A.L."/>
            <person name="Straub T."/>
            <person name="Salamzade R."/>
            <person name="Saavedra J."/>
            <person name="Lebreton F."/>
            <person name="Prichula J."/>
            <person name="Schaufler K."/>
            <person name="Gaca A."/>
            <person name="Sgardioli B."/>
            <person name="Wagenaar J."/>
            <person name="Strong T."/>
        </authorList>
    </citation>
    <scope>NUCLEOTIDE SEQUENCE [LARGE SCALE GENOMIC DNA]</scope>
    <source>
        <strain evidence="2 3">669A</strain>
    </source>
</reference>
<keyword evidence="1" id="KW-0812">Transmembrane</keyword>
<proteinExistence type="predicted"/>
<dbReference type="RefSeq" id="WP_207673451.1">
    <property type="nucleotide sequence ID" value="NZ_JAFREM010000016.1"/>
</dbReference>
<feature type="transmembrane region" description="Helical" evidence="1">
    <location>
        <begin position="6"/>
        <end position="28"/>
    </location>
</feature>
<keyword evidence="3" id="KW-1185">Reference proteome</keyword>
<sequence length="57" mass="6528">MDGWILAGLILIGIIVILLVCGAFAVYYRELEIKNRFWRALVSGVLFMMEVFLSLIH</sequence>
<protein>
    <submittedName>
        <fullName evidence="2">Uncharacterized protein</fullName>
    </submittedName>
</protein>
<keyword evidence="1" id="KW-0472">Membrane</keyword>
<evidence type="ECO:0000256" key="1">
    <source>
        <dbReference type="SAM" id="Phobius"/>
    </source>
</evidence>
<accession>A0ABS3LA62</accession>
<gene>
    <name evidence="2" type="ORF">JZO70_10135</name>
</gene>
<evidence type="ECO:0000313" key="3">
    <source>
        <dbReference type="Proteomes" id="UP000664601"/>
    </source>
</evidence>
<organism evidence="2 3">
    <name type="scientific">Candidatus Enterococcus moelleringii</name>
    <dbReference type="NCBI Taxonomy" id="2815325"/>
    <lineage>
        <taxon>Bacteria</taxon>
        <taxon>Bacillati</taxon>
        <taxon>Bacillota</taxon>
        <taxon>Bacilli</taxon>
        <taxon>Lactobacillales</taxon>
        <taxon>Enterococcaceae</taxon>
        <taxon>Enterococcus</taxon>
    </lineage>
</organism>
<feature type="transmembrane region" description="Helical" evidence="1">
    <location>
        <begin position="37"/>
        <end position="56"/>
    </location>
</feature>
<dbReference type="Proteomes" id="UP000664601">
    <property type="component" value="Unassembled WGS sequence"/>
</dbReference>
<evidence type="ECO:0000313" key="2">
    <source>
        <dbReference type="EMBL" id="MBO1306522.1"/>
    </source>
</evidence>
<keyword evidence="1" id="KW-1133">Transmembrane helix</keyword>